<evidence type="ECO:0000259" key="2">
    <source>
        <dbReference type="PROSITE" id="PS51272"/>
    </source>
</evidence>
<name>A0A3N5AE36_9THEO</name>
<accession>A0A3N5AE36</accession>
<gene>
    <name evidence="3" type="ORF">EDD75_2018</name>
</gene>
<dbReference type="PANTHER" id="PTHR43308:SF5">
    <property type="entry name" value="S-LAYER PROTEIN _ PEPTIDOGLYCAN ENDO-BETA-N-ACETYLGLUCOSAMINIDASE"/>
    <property type="match status" value="1"/>
</dbReference>
<keyword evidence="4" id="KW-1185">Reference proteome</keyword>
<feature type="domain" description="SLH" evidence="2">
    <location>
        <begin position="1081"/>
        <end position="1141"/>
    </location>
</feature>
<feature type="domain" description="SLH" evidence="2">
    <location>
        <begin position="949"/>
        <end position="1009"/>
    </location>
</feature>
<dbReference type="Gene3D" id="2.60.40.10">
    <property type="entry name" value="Immunoglobulins"/>
    <property type="match status" value="2"/>
</dbReference>
<sequence>MGNVTYLNTVALTGTYDSGGVTVDTVYGGVYNADGTGPISPPGVLQDYPVTNLGNSVYGWDLDFTGITIGNWVYSVQLQAYNSVTGVRSDVTTKVFVYDTVPPTLPSNYLVCTPSVVVKGITPGTILLAVYAVDSLSPVLNTGFYLTSYPAGATVTDGPSGGDAATPPGSWKAWTIDTTNVAPGTYTVTARVYDAAGNYAETSCVISVLKFEIGDTDADHVYYYRSTTPDTISFTVYGLPTPANYDLAFGRIVPGSGFTVTDVIYGCVTNGWRLAGTYNTVSGGHDFTTSLLTDDDNGAWPVAVQIYKDGSPFGPPFVLKYGSQPSDLVFANLLPYPPADLIPAGWAYTKSQPPFKARPALETPGLNLRQVNANSSIAFVVYQPPTAPGGYQAIGEIEFAQADPTNPATVIDLLYGATPETRPQFATIFKALRIALPPAGSQTTWVSVYTDRTALPEAQAYLSDKPGTLRLFNVNALYPNWVADFSVAQLAYPIPLSEALLDVAAFADSGVSTASAVYWPTAAFVYGEAGGTISLPVTHFSSYAISPDVGLSGLSASAGSFTPAFDPDVTAYALTVANSVYTTTVTPTVAAKNLTITVNGQPVADGTASQPIDLDAGPNTITIRVSGKGGAETYTLTITRKGVVVSPKTVAVSEGGPGATYTLKLATQPTATVTVNVYGDSQVSVTPTSLTFDGTNYNLPQTVTVTAVDDRVIEGSHTGTVTHSATSVDPDYNNILIAPVTVNIADNDVPGGAPPPAVTLTPGTTGILYPNNLLLTAVGGVTDVTVPEAAVQALLGAGKSAIVLDLTSIGTPLNVILSPEVTGAVTAKRATLTIWTKWAELTLPPGALPSGHQVTVKIGPADLPARLPAGAKAVGQPASLEIATPEGPAKLNKRVTLALPYEAAKVSDTAGLFAYRINEDGSLTCLGGTVAAGKVAVELSRLSKYGLFEYRAGFTDITGHWAKRDILFGAARGITKGVSATSFAPERAVTRAEFAALMLNALGISPTKPVEPTFRDVAPDKWYFSVVETAYQQGLVSGVGAGRFDPERRITREEMAALLLRALKKAGVDVALTTSETAQLLGRFTDRGQIAPWAENSVAAAVKAGLLSGNPDGSFAPRAATTRAMAIVVAKRVLEAVSHLD</sequence>
<dbReference type="InterPro" id="IPR013783">
    <property type="entry name" value="Ig-like_fold"/>
</dbReference>
<reference evidence="3 4" key="1">
    <citation type="submission" date="2018-11" db="EMBL/GenBank/DDBJ databases">
        <title>Genomic Encyclopedia of Type Strains, Phase IV (KMG-IV): sequencing the most valuable type-strain genomes for metagenomic binning, comparative biology and taxonomic classification.</title>
        <authorList>
            <person name="Goeker M."/>
        </authorList>
    </citation>
    <scope>NUCLEOTIDE SEQUENCE [LARGE SCALE GENOMIC DNA]</scope>
    <source>
        <strain evidence="3 4">DSM 102936</strain>
    </source>
</reference>
<dbReference type="EMBL" id="RKRE01000003">
    <property type="protein sequence ID" value="RPF42904.1"/>
    <property type="molecule type" value="Genomic_DNA"/>
</dbReference>
<dbReference type="Pfam" id="PF12733">
    <property type="entry name" value="Cadherin-like"/>
    <property type="match status" value="1"/>
</dbReference>
<evidence type="ECO:0000256" key="1">
    <source>
        <dbReference type="ARBA" id="ARBA00022737"/>
    </source>
</evidence>
<feature type="domain" description="SLH" evidence="2">
    <location>
        <begin position="1010"/>
        <end position="1073"/>
    </location>
</feature>
<keyword evidence="1" id="KW-0677">Repeat</keyword>
<evidence type="ECO:0000313" key="4">
    <source>
        <dbReference type="Proteomes" id="UP000282654"/>
    </source>
</evidence>
<dbReference type="AlphaFoldDB" id="A0A3N5AE36"/>
<organism evidence="3 4">
    <name type="scientific">Thermodesulfitimonas autotrophica</name>
    <dbReference type="NCBI Taxonomy" id="1894989"/>
    <lineage>
        <taxon>Bacteria</taxon>
        <taxon>Bacillati</taxon>
        <taxon>Bacillota</taxon>
        <taxon>Clostridia</taxon>
        <taxon>Thermoanaerobacterales</taxon>
        <taxon>Thermoanaerobacteraceae</taxon>
        <taxon>Thermodesulfitimonas</taxon>
    </lineage>
</organism>
<dbReference type="RefSeq" id="WP_123931604.1">
    <property type="nucleotide sequence ID" value="NZ_RKRE01000003.1"/>
</dbReference>
<dbReference type="Proteomes" id="UP000282654">
    <property type="component" value="Unassembled WGS sequence"/>
</dbReference>
<dbReference type="OrthoDB" id="900053at2"/>
<dbReference type="Pfam" id="PF00395">
    <property type="entry name" value="SLH"/>
    <property type="match status" value="3"/>
</dbReference>
<dbReference type="InterPro" id="IPR051465">
    <property type="entry name" value="Cell_Envelope_Struct_Comp"/>
</dbReference>
<comment type="caution">
    <text evidence="3">The sequence shown here is derived from an EMBL/GenBank/DDBJ whole genome shotgun (WGS) entry which is preliminary data.</text>
</comment>
<dbReference type="PROSITE" id="PS51272">
    <property type="entry name" value="SLH"/>
    <property type="match status" value="3"/>
</dbReference>
<dbReference type="PANTHER" id="PTHR43308">
    <property type="entry name" value="OUTER MEMBRANE PROTEIN ALPHA-RELATED"/>
    <property type="match status" value="1"/>
</dbReference>
<dbReference type="InterPro" id="IPR025883">
    <property type="entry name" value="Cadherin-like_domain"/>
</dbReference>
<proteinExistence type="predicted"/>
<protein>
    <submittedName>
        <fullName evidence="3">S-layer family protein</fullName>
    </submittedName>
</protein>
<dbReference type="InterPro" id="IPR001119">
    <property type="entry name" value="SLH_dom"/>
</dbReference>
<evidence type="ECO:0000313" key="3">
    <source>
        <dbReference type="EMBL" id="RPF42904.1"/>
    </source>
</evidence>